<evidence type="ECO:0000259" key="1">
    <source>
        <dbReference type="PROSITE" id="PS51340"/>
    </source>
</evidence>
<dbReference type="InterPro" id="IPR011037">
    <property type="entry name" value="Pyrv_Knase-like_insert_dom_sf"/>
</dbReference>
<dbReference type="PANTHER" id="PTHR30212">
    <property type="entry name" value="PROTEIN YIIM"/>
    <property type="match status" value="1"/>
</dbReference>
<evidence type="ECO:0000313" key="3">
    <source>
        <dbReference type="Proteomes" id="UP000295351"/>
    </source>
</evidence>
<dbReference type="InterPro" id="IPR005163">
    <property type="entry name" value="Tri_helical_YiiM-like"/>
</dbReference>
<dbReference type="PANTHER" id="PTHR30212:SF2">
    <property type="entry name" value="PROTEIN YIIM"/>
    <property type="match status" value="1"/>
</dbReference>
<dbReference type="GO" id="GO:0030151">
    <property type="term" value="F:molybdenum ion binding"/>
    <property type="evidence" value="ECO:0007669"/>
    <property type="project" value="InterPro"/>
</dbReference>
<keyword evidence="3" id="KW-1185">Reference proteome</keyword>
<dbReference type="Proteomes" id="UP000295351">
    <property type="component" value="Unassembled WGS sequence"/>
</dbReference>
<dbReference type="EMBL" id="SLVX01000040">
    <property type="protein sequence ID" value="TCN33535.1"/>
    <property type="molecule type" value="Genomic_DNA"/>
</dbReference>
<reference evidence="2 3" key="1">
    <citation type="submission" date="2019-03" db="EMBL/GenBank/DDBJ databases">
        <title>Genomic Encyclopedia of Type Strains, Phase IV (KMG-IV): sequencing the most valuable type-strain genomes for metagenomic binning, comparative biology and taxonomic classification.</title>
        <authorList>
            <person name="Goeker M."/>
        </authorList>
    </citation>
    <scope>NUCLEOTIDE SEQUENCE [LARGE SCALE GENOMIC DNA]</scope>
    <source>
        <strain evidence="2 3">DSM 18401</strain>
    </source>
</reference>
<dbReference type="Pfam" id="PF03475">
    <property type="entry name" value="YiiM_3-alpha"/>
    <property type="match status" value="1"/>
</dbReference>
<dbReference type="InterPro" id="IPR052353">
    <property type="entry name" value="Benzoxazolinone_Detox_Enz"/>
</dbReference>
<dbReference type="GO" id="GO:0030170">
    <property type="term" value="F:pyridoxal phosphate binding"/>
    <property type="evidence" value="ECO:0007669"/>
    <property type="project" value="InterPro"/>
</dbReference>
<dbReference type="RefSeq" id="WP_133036936.1">
    <property type="nucleotide sequence ID" value="NZ_BAABEI010000002.1"/>
</dbReference>
<dbReference type="InterPro" id="IPR005302">
    <property type="entry name" value="MoCF_Sase_C"/>
</dbReference>
<accession>A0A4R2C1Z9</accession>
<evidence type="ECO:0000313" key="2">
    <source>
        <dbReference type="EMBL" id="TCN33535.1"/>
    </source>
</evidence>
<organism evidence="2 3">
    <name type="scientific">Shinella granuli</name>
    <dbReference type="NCBI Taxonomy" id="323621"/>
    <lineage>
        <taxon>Bacteria</taxon>
        <taxon>Pseudomonadati</taxon>
        <taxon>Pseudomonadota</taxon>
        <taxon>Alphaproteobacteria</taxon>
        <taxon>Hyphomicrobiales</taxon>
        <taxon>Rhizobiaceae</taxon>
        <taxon>Shinella</taxon>
    </lineage>
</organism>
<proteinExistence type="predicted"/>
<gene>
    <name evidence="2" type="ORF">EV665_14019</name>
</gene>
<sequence>MTGFPLQGLLVGDVRPLGPRDVPSGIAKTQVDRPISLGLLGLAGDAQGDTRHHGGPEKALHHYALDHYPAWVAEIGPRDVFGAPGAFGENLATLGLLEDDVAVGDVFTLGSAVIEVSQGRQPCWKLNERFAQPDMARRVQATGRTGWYYRVLQPGHVSPDSRLERIHRSAPDWAISRIWRVFYVDTLNRCELEALAELPQLAEGWRRHARRRLETGSVEDWTSRLTGRERKRIG</sequence>
<comment type="caution">
    <text evidence="2">The sequence shown here is derived from an EMBL/GenBank/DDBJ whole genome shotgun (WGS) entry which is preliminary data.</text>
</comment>
<dbReference type="AlphaFoldDB" id="A0A4R2C1Z9"/>
<dbReference type="SUPFAM" id="SSF50800">
    <property type="entry name" value="PK beta-barrel domain-like"/>
    <property type="match status" value="1"/>
</dbReference>
<protein>
    <submittedName>
        <fullName evidence="2">MOSC domain-containing protein YiiM</fullName>
    </submittedName>
</protein>
<dbReference type="Gene3D" id="2.40.33.20">
    <property type="entry name" value="PK beta-barrel domain-like"/>
    <property type="match status" value="1"/>
</dbReference>
<dbReference type="Pfam" id="PF03473">
    <property type="entry name" value="MOSC"/>
    <property type="match status" value="1"/>
</dbReference>
<name>A0A4R2C1Z9_SHIGR</name>
<dbReference type="PROSITE" id="PS51340">
    <property type="entry name" value="MOSC"/>
    <property type="match status" value="1"/>
</dbReference>
<dbReference type="GO" id="GO:0003824">
    <property type="term" value="F:catalytic activity"/>
    <property type="evidence" value="ECO:0007669"/>
    <property type="project" value="InterPro"/>
</dbReference>
<feature type="domain" description="MOSC" evidence="1">
    <location>
        <begin position="29"/>
        <end position="166"/>
    </location>
</feature>